<feature type="region of interest" description="Disordered" evidence="1">
    <location>
        <begin position="30"/>
        <end position="52"/>
    </location>
</feature>
<name>A0A2W0CPU5_9BACL</name>
<dbReference type="EMBL" id="PRLG01000015">
    <property type="protein sequence ID" value="PYY29678.1"/>
    <property type="molecule type" value="Genomic_DNA"/>
</dbReference>
<proteinExistence type="predicted"/>
<evidence type="ECO:0000256" key="1">
    <source>
        <dbReference type="SAM" id="MobiDB-lite"/>
    </source>
</evidence>
<dbReference type="Proteomes" id="UP000247459">
    <property type="component" value="Unassembled WGS sequence"/>
</dbReference>
<comment type="caution">
    <text evidence="2">The sequence shown here is derived from an EMBL/GenBank/DDBJ whole genome shotgun (WGS) entry which is preliminary data.</text>
</comment>
<gene>
    <name evidence="2" type="ORF">PIL02S_01878</name>
</gene>
<evidence type="ECO:0000313" key="3">
    <source>
        <dbReference type="Proteomes" id="UP000247459"/>
    </source>
</evidence>
<feature type="compositionally biased region" description="Basic and acidic residues" evidence="1">
    <location>
        <begin position="37"/>
        <end position="52"/>
    </location>
</feature>
<accession>A0A2W0CPU5</accession>
<reference evidence="2 3" key="1">
    <citation type="submission" date="2018-01" db="EMBL/GenBank/DDBJ databases">
        <title>Genome sequence of the PGP bacterium Paenibacillus illinoisensis E3.</title>
        <authorList>
            <person name="Rolli E."/>
            <person name="Marasco R."/>
            <person name="Bessem C."/>
            <person name="Michoud G."/>
            <person name="Gaiarsa S."/>
            <person name="Borin S."/>
            <person name="Daffonchio D."/>
        </authorList>
    </citation>
    <scope>NUCLEOTIDE SEQUENCE [LARGE SCALE GENOMIC DNA]</scope>
    <source>
        <strain evidence="2 3">E3</strain>
    </source>
</reference>
<sequence length="52" mass="5663">MVSDAEASLAQLDIARMALGCSSLAKKGSMKINKLGSKSDHKREKKELRKTT</sequence>
<organism evidence="2 3">
    <name type="scientific">Paenibacillus illinoisensis</name>
    <dbReference type="NCBI Taxonomy" id="59845"/>
    <lineage>
        <taxon>Bacteria</taxon>
        <taxon>Bacillati</taxon>
        <taxon>Bacillota</taxon>
        <taxon>Bacilli</taxon>
        <taxon>Bacillales</taxon>
        <taxon>Paenibacillaceae</taxon>
        <taxon>Paenibacillus</taxon>
    </lineage>
</organism>
<evidence type="ECO:0000313" key="2">
    <source>
        <dbReference type="EMBL" id="PYY29678.1"/>
    </source>
</evidence>
<dbReference type="AlphaFoldDB" id="A0A2W0CPU5"/>
<protein>
    <submittedName>
        <fullName evidence="2">Uncharacterized protein</fullName>
    </submittedName>
</protein>